<name>A0A1I4W9D4_9FLAO</name>
<proteinExistence type="predicted"/>
<organism evidence="2 3">
    <name type="scientific">Paenimyroides ummariense</name>
    <dbReference type="NCBI Taxonomy" id="913024"/>
    <lineage>
        <taxon>Bacteria</taxon>
        <taxon>Pseudomonadati</taxon>
        <taxon>Bacteroidota</taxon>
        <taxon>Flavobacteriia</taxon>
        <taxon>Flavobacteriales</taxon>
        <taxon>Flavobacteriaceae</taxon>
        <taxon>Paenimyroides</taxon>
    </lineage>
</organism>
<dbReference type="OrthoDB" id="1441996at2"/>
<dbReference type="Pfam" id="PF13274">
    <property type="entry name" value="SocA_Panacea"/>
    <property type="match status" value="1"/>
</dbReference>
<dbReference type="EMBL" id="FOVI01000001">
    <property type="protein sequence ID" value="SFN09579.1"/>
    <property type="molecule type" value="Genomic_DNA"/>
</dbReference>
<feature type="domain" description="Antitoxin SocA-like Panacea" evidence="1">
    <location>
        <begin position="61"/>
        <end position="141"/>
    </location>
</feature>
<evidence type="ECO:0000259" key="1">
    <source>
        <dbReference type="Pfam" id="PF13274"/>
    </source>
</evidence>
<dbReference type="Proteomes" id="UP000199036">
    <property type="component" value="Unassembled WGS sequence"/>
</dbReference>
<dbReference type="RefSeq" id="WP_091517445.1">
    <property type="nucleotide sequence ID" value="NZ_FOVI01000001.1"/>
</dbReference>
<gene>
    <name evidence="2" type="ORF">SAMN05421741_101106</name>
</gene>
<reference evidence="3" key="1">
    <citation type="submission" date="2016-10" db="EMBL/GenBank/DDBJ databases">
        <authorList>
            <person name="Varghese N."/>
            <person name="Submissions S."/>
        </authorList>
    </citation>
    <scope>NUCLEOTIDE SEQUENCE [LARGE SCALE GENOMIC DNA]</scope>
    <source>
        <strain evidence="3">DS-12</strain>
    </source>
</reference>
<sequence length="171" mass="20247">MNKLEATKYILLQLCNWYYELNPSKRVSGDNDLSILKSLKLIFFLSTIKNGEDTLLGDPFDEFKAMPLGPVETDVYDFFKENSYIINYHKTFDREITYSLKDHEVKKIDSLINELKKLNFDLVNKSAFYLVDLTHEWDCWKNSFSEAERKGSNSKDMKIDEIIRSNKYYSY</sequence>
<evidence type="ECO:0000313" key="2">
    <source>
        <dbReference type="EMBL" id="SFN09579.1"/>
    </source>
</evidence>
<dbReference type="AlphaFoldDB" id="A0A1I4W9D4"/>
<evidence type="ECO:0000313" key="3">
    <source>
        <dbReference type="Proteomes" id="UP000199036"/>
    </source>
</evidence>
<dbReference type="InterPro" id="IPR025272">
    <property type="entry name" value="SocA_Panacea"/>
</dbReference>
<protein>
    <recommendedName>
        <fullName evidence="1">Antitoxin SocA-like Panacea domain-containing protein</fullName>
    </recommendedName>
</protein>
<keyword evidence="3" id="KW-1185">Reference proteome</keyword>
<accession>A0A1I4W9D4</accession>